<organism evidence="5 6">
    <name type="scientific">Plantibacter flavus</name>
    <dbReference type="NCBI Taxonomy" id="150123"/>
    <lineage>
        <taxon>Bacteria</taxon>
        <taxon>Bacillati</taxon>
        <taxon>Actinomycetota</taxon>
        <taxon>Actinomycetes</taxon>
        <taxon>Micrococcales</taxon>
        <taxon>Microbacteriaceae</taxon>
        <taxon>Plantibacter</taxon>
    </lineage>
</organism>
<gene>
    <name evidence="5" type="ORF">EDD42_0217</name>
</gene>
<feature type="domain" description="HTH gntR-type" evidence="4">
    <location>
        <begin position="7"/>
        <end position="74"/>
    </location>
</feature>
<dbReference type="Pfam" id="PF00392">
    <property type="entry name" value="GntR"/>
    <property type="match status" value="1"/>
</dbReference>
<dbReference type="SUPFAM" id="SSF48008">
    <property type="entry name" value="GntR ligand-binding domain-like"/>
    <property type="match status" value="1"/>
</dbReference>
<dbReference type="InterPro" id="IPR036388">
    <property type="entry name" value="WH-like_DNA-bd_sf"/>
</dbReference>
<dbReference type="GO" id="GO:0003677">
    <property type="term" value="F:DNA binding"/>
    <property type="evidence" value="ECO:0007669"/>
    <property type="project" value="UniProtKB-KW"/>
</dbReference>
<dbReference type="SUPFAM" id="SSF46785">
    <property type="entry name" value="Winged helix' DNA-binding domain"/>
    <property type="match status" value="1"/>
</dbReference>
<comment type="caution">
    <text evidence="5">The sequence shown here is derived from an EMBL/GenBank/DDBJ whole genome shotgun (WGS) entry which is preliminary data.</text>
</comment>
<dbReference type="InterPro" id="IPR011711">
    <property type="entry name" value="GntR_C"/>
</dbReference>
<dbReference type="AlphaFoldDB" id="A0A3N2BY48"/>
<dbReference type="RefSeq" id="WP_085514312.1">
    <property type="nucleotide sequence ID" value="NZ_FXAP01000008.1"/>
</dbReference>
<accession>A0A3N2BY48</accession>
<evidence type="ECO:0000256" key="2">
    <source>
        <dbReference type="ARBA" id="ARBA00023125"/>
    </source>
</evidence>
<name>A0A3N2BY48_9MICO</name>
<dbReference type="Gene3D" id="1.10.10.10">
    <property type="entry name" value="Winged helix-like DNA-binding domain superfamily/Winged helix DNA-binding domain"/>
    <property type="match status" value="1"/>
</dbReference>
<sequence>MSRAPGTSAFERTLDRIGTDIVDGGLPAGTVCTVDELVARAGHSRSVVREATRVLAGMGLLASKAHVGHTVQPSSSWDWLQPRLLRWALASGRREPTLLAIRELRTATEPESARLAAERRSDDDARELRVTSDALRAAAARQDPIAFLEADLLLHRLIRRAAANPILDRVGDAVDEALRDRVDQLPGDGIDHHDAVLHTDLASAIEAQDGERAAATMCVIILRTA</sequence>
<evidence type="ECO:0000313" key="5">
    <source>
        <dbReference type="EMBL" id="ROR80180.1"/>
    </source>
</evidence>
<proteinExistence type="predicted"/>
<keyword evidence="1" id="KW-0805">Transcription regulation</keyword>
<dbReference type="Gene3D" id="1.20.120.530">
    <property type="entry name" value="GntR ligand-binding domain-like"/>
    <property type="match status" value="1"/>
</dbReference>
<protein>
    <submittedName>
        <fullName evidence="5">GntR family transcriptional regulator</fullName>
    </submittedName>
</protein>
<evidence type="ECO:0000256" key="1">
    <source>
        <dbReference type="ARBA" id="ARBA00023015"/>
    </source>
</evidence>
<reference evidence="5 6" key="1">
    <citation type="submission" date="2018-11" db="EMBL/GenBank/DDBJ databases">
        <title>Sequencing the genomes of 1000 actinobacteria strains.</title>
        <authorList>
            <person name="Klenk H.-P."/>
        </authorList>
    </citation>
    <scope>NUCLEOTIDE SEQUENCE [LARGE SCALE GENOMIC DNA]</scope>
    <source>
        <strain evidence="5 6">DSM 14012</strain>
    </source>
</reference>
<evidence type="ECO:0000256" key="3">
    <source>
        <dbReference type="ARBA" id="ARBA00023163"/>
    </source>
</evidence>
<dbReference type="EMBL" id="RKHL01000001">
    <property type="protein sequence ID" value="ROR80180.1"/>
    <property type="molecule type" value="Genomic_DNA"/>
</dbReference>
<dbReference type="PROSITE" id="PS50949">
    <property type="entry name" value="HTH_GNTR"/>
    <property type="match status" value="1"/>
</dbReference>
<dbReference type="GO" id="GO:0003700">
    <property type="term" value="F:DNA-binding transcription factor activity"/>
    <property type="evidence" value="ECO:0007669"/>
    <property type="project" value="InterPro"/>
</dbReference>
<dbReference type="Proteomes" id="UP000266915">
    <property type="component" value="Unassembled WGS sequence"/>
</dbReference>
<evidence type="ECO:0000259" key="4">
    <source>
        <dbReference type="PROSITE" id="PS50949"/>
    </source>
</evidence>
<evidence type="ECO:0000313" key="6">
    <source>
        <dbReference type="Proteomes" id="UP000266915"/>
    </source>
</evidence>
<dbReference type="InterPro" id="IPR008920">
    <property type="entry name" value="TF_FadR/GntR_C"/>
</dbReference>
<dbReference type="Pfam" id="PF07729">
    <property type="entry name" value="FCD"/>
    <property type="match status" value="1"/>
</dbReference>
<keyword evidence="6" id="KW-1185">Reference proteome</keyword>
<dbReference type="SMART" id="SM00895">
    <property type="entry name" value="FCD"/>
    <property type="match status" value="1"/>
</dbReference>
<keyword evidence="2" id="KW-0238">DNA-binding</keyword>
<dbReference type="InterPro" id="IPR000524">
    <property type="entry name" value="Tscrpt_reg_HTH_GntR"/>
</dbReference>
<dbReference type="PANTHER" id="PTHR43537:SF44">
    <property type="entry name" value="GNTR FAMILY REGULATORY PROTEIN"/>
    <property type="match status" value="1"/>
</dbReference>
<keyword evidence="3" id="KW-0804">Transcription</keyword>
<dbReference type="InterPro" id="IPR036390">
    <property type="entry name" value="WH_DNA-bd_sf"/>
</dbReference>
<dbReference type="PANTHER" id="PTHR43537">
    <property type="entry name" value="TRANSCRIPTIONAL REGULATOR, GNTR FAMILY"/>
    <property type="match status" value="1"/>
</dbReference>